<comment type="caution">
    <text evidence="1">The sequence shown here is derived from an EMBL/GenBank/DDBJ whole genome shotgun (WGS) entry which is preliminary data.</text>
</comment>
<protein>
    <submittedName>
        <fullName evidence="1">Uncharacterized protein</fullName>
    </submittedName>
</protein>
<evidence type="ECO:0000313" key="1">
    <source>
        <dbReference type="EMBL" id="TNN27968.1"/>
    </source>
</evidence>
<accession>A0A4Z2EGR9</accession>
<dbReference type="EMBL" id="SRLO01007477">
    <property type="protein sequence ID" value="TNN27968.1"/>
    <property type="molecule type" value="Genomic_DNA"/>
</dbReference>
<evidence type="ECO:0000313" key="2">
    <source>
        <dbReference type="Proteomes" id="UP000314294"/>
    </source>
</evidence>
<gene>
    <name evidence="1" type="ORF">EYF80_061884</name>
</gene>
<keyword evidence="2" id="KW-1185">Reference proteome</keyword>
<dbReference type="Proteomes" id="UP000314294">
    <property type="component" value="Unassembled WGS sequence"/>
</dbReference>
<sequence>MNTSFNLEVEFLPPAVPLPCWDSAYSSSLPLSPDGCCLEREEGPYSGGQQVFFHQRFLSAGTGRGEDS</sequence>
<reference evidence="1 2" key="1">
    <citation type="submission" date="2019-03" db="EMBL/GenBank/DDBJ databases">
        <title>First draft genome of Liparis tanakae, snailfish: a comprehensive survey of snailfish specific genes.</title>
        <authorList>
            <person name="Kim W."/>
            <person name="Song I."/>
            <person name="Jeong J.-H."/>
            <person name="Kim D."/>
            <person name="Kim S."/>
            <person name="Ryu S."/>
            <person name="Song J.Y."/>
            <person name="Lee S.K."/>
        </authorList>
    </citation>
    <scope>NUCLEOTIDE SEQUENCE [LARGE SCALE GENOMIC DNA]</scope>
    <source>
        <tissue evidence="1">Muscle</tissue>
    </source>
</reference>
<name>A0A4Z2EGR9_9TELE</name>
<proteinExistence type="predicted"/>
<dbReference type="AlphaFoldDB" id="A0A4Z2EGR9"/>
<organism evidence="1 2">
    <name type="scientific">Liparis tanakae</name>
    <name type="common">Tanaka's snailfish</name>
    <dbReference type="NCBI Taxonomy" id="230148"/>
    <lineage>
        <taxon>Eukaryota</taxon>
        <taxon>Metazoa</taxon>
        <taxon>Chordata</taxon>
        <taxon>Craniata</taxon>
        <taxon>Vertebrata</taxon>
        <taxon>Euteleostomi</taxon>
        <taxon>Actinopterygii</taxon>
        <taxon>Neopterygii</taxon>
        <taxon>Teleostei</taxon>
        <taxon>Neoteleostei</taxon>
        <taxon>Acanthomorphata</taxon>
        <taxon>Eupercaria</taxon>
        <taxon>Perciformes</taxon>
        <taxon>Cottioidei</taxon>
        <taxon>Cottales</taxon>
        <taxon>Liparidae</taxon>
        <taxon>Liparis</taxon>
    </lineage>
</organism>